<dbReference type="HOGENOM" id="CLU_2559196_0_0_1"/>
<keyword evidence="2" id="KW-1185">Reference proteome</keyword>
<proteinExistence type="predicted"/>
<dbReference type="InParanoid" id="A0A0C3KDM3"/>
<reference evidence="1 2" key="1">
    <citation type="submission" date="2014-04" db="EMBL/GenBank/DDBJ databases">
        <authorList>
            <consortium name="DOE Joint Genome Institute"/>
            <person name="Kuo A."/>
            <person name="Kohler A."/>
            <person name="Costa M.D."/>
            <person name="Nagy L.G."/>
            <person name="Floudas D."/>
            <person name="Copeland A."/>
            <person name="Barry K.W."/>
            <person name="Cichocki N."/>
            <person name="Veneault-Fourrey C."/>
            <person name="LaButti K."/>
            <person name="Lindquist E.A."/>
            <person name="Lipzen A."/>
            <person name="Lundell T."/>
            <person name="Morin E."/>
            <person name="Murat C."/>
            <person name="Sun H."/>
            <person name="Tunlid A."/>
            <person name="Henrissat B."/>
            <person name="Grigoriev I.V."/>
            <person name="Hibbett D.S."/>
            <person name="Martin F."/>
            <person name="Nordberg H.P."/>
            <person name="Cantor M.N."/>
            <person name="Hua S.X."/>
        </authorList>
    </citation>
    <scope>NUCLEOTIDE SEQUENCE [LARGE SCALE GENOMIC DNA]</scope>
    <source>
        <strain evidence="1 2">Marx 270</strain>
    </source>
</reference>
<reference evidence="2" key="2">
    <citation type="submission" date="2015-01" db="EMBL/GenBank/DDBJ databases">
        <title>Evolutionary Origins and Diversification of the Mycorrhizal Mutualists.</title>
        <authorList>
            <consortium name="DOE Joint Genome Institute"/>
            <consortium name="Mycorrhizal Genomics Consortium"/>
            <person name="Kohler A."/>
            <person name="Kuo A."/>
            <person name="Nagy L.G."/>
            <person name="Floudas D."/>
            <person name="Copeland A."/>
            <person name="Barry K.W."/>
            <person name="Cichocki N."/>
            <person name="Veneault-Fourrey C."/>
            <person name="LaButti K."/>
            <person name="Lindquist E.A."/>
            <person name="Lipzen A."/>
            <person name="Lundell T."/>
            <person name="Morin E."/>
            <person name="Murat C."/>
            <person name="Riley R."/>
            <person name="Ohm R."/>
            <person name="Sun H."/>
            <person name="Tunlid A."/>
            <person name="Henrissat B."/>
            <person name="Grigoriev I.V."/>
            <person name="Hibbett D.S."/>
            <person name="Martin F."/>
        </authorList>
    </citation>
    <scope>NUCLEOTIDE SEQUENCE [LARGE SCALE GENOMIC DNA]</scope>
    <source>
        <strain evidence="2">Marx 270</strain>
    </source>
</reference>
<dbReference type="EMBL" id="KN831959">
    <property type="protein sequence ID" value="KIO07717.1"/>
    <property type="molecule type" value="Genomic_DNA"/>
</dbReference>
<evidence type="ECO:0000313" key="2">
    <source>
        <dbReference type="Proteomes" id="UP000054217"/>
    </source>
</evidence>
<protein>
    <submittedName>
        <fullName evidence="1">Uncharacterized protein</fullName>
    </submittedName>
</protein>
<gene>
    <name evidence="1" type="ORF">M404DRAFT_997858</name>
</gene>
<accession>A0A0C3KDM3</accession>
<sequence length="82" mass="9229">MQIVRSKGFCLSIGCQWVPCQPLGHRVVAVFSILSDVHREKGGENISLSVSTRNPYNRYPTLTKSHKLYAAVDTVLFIAFYL</sequence>
<dbReference type="AlphaFoldDB" id="A0A0C3KDM3"/>
<dbReference type="Proteomes" id="UP000054217">
    <property type="component" value="Unassembled WGS sequence"/>
</dbReference>
<name>A0A0C3KDM3_PISTI</name>
<organism evidence="1 2">
    <name type="scientific">Pisolithus tinctorius Marx 270</name>
    <dbReference type="NCBI Taxonomy" id="870435"/>
    <lineage>
        <taxon>Eukaryota</taxon>
        <taxon>Fungi</taxon>
        <taxon>Dikarya</taxon>
        <taxon>Basidiomycota</taxon>
        <taxon>Agaricomycotina</taxon>
        <taxon>Agaricomycetes</taxon>
        <taxon>Agaricomycetidae</taxon>
        <taxon>Boletales</taxon>
        <taxon>Sclerodermatineae</taxon>
        <taxon>Pisolithaceae</taxon>
        <taxon>Pisolithus</taxon>
    </lineage>
</organism>
<evidence type="ECO:0000313" key="1">
    <source>
        <dbReference type="EMBL" id="KIO07717.1"/>
    </source>
</evidence>